<name>A0A1I0NEM0_9BACT</name>
<organism evidence="1 2">
    <name type="scientific">Prevotella aff. ruminicola Tc2-24</name>
    <dbReference type="NCBI Taxonomy" id="81582"/>
    <lineage>
        <taxon>Bacteria</taxon>
        <taxon>Pseudomonadati</taxon>
        <taxon>Bacteroidota</taxon>
        <taxon>Bacteroidia</taxon>
        <taxon>Bacteroidales</taxon>
        <taxon>Prevotellaceae</taxon>
        <taxon>Prevotella</taxon>
    </lineage>
</organism>
<keyword evidence="2" id="KW-1185">Reference proteome</keyword>
<sequence>MNDELKMRLFQAIASGGLRVTNLILENTGSLYFNDYGTAEGQRRQVLSREAIGRAVKAVQDQFWGNSSYAIIFCALRDCFDYTENASLFESTINELQQEYALDYACPQNTIYSTFHNNTYLQLPVDKWEANHVKPRSVLLVKAFRTALERELDSFR</sequence>
<reference evidence="1 2" key="1">
    <citation type="submission" date="2016-10" db="EMBL/GenBank/DDBJ databases">
        <authorList>
            <person name="de Groot N.N."/>
        </authorList>
    </citation>
    <scope>NUCLEOTIDE SEQUENCE [LARGE SCALE GENOMIC DNA]</scope>
    <source>
        <strain evidence="1 2">TC2-24</strain>
    </source>
</reference>
<dbReference type="Proteomes" id="UP000199373">
    <property type="component" value="Unassembled WGS sequence"/>
</dbReference>
<evidence type="ECO:0000313" key="1">
    <source>
        <dbReference type="EMBL" id="SEV99451.1"/>
    </source>
</evidence>
<proteinExistence type="predicted"/>
<evidence type="ECO:0000313" key="2">
    <source>
        <dbReference type="Proteomes" id="UP000199373"/>
    </source>
</evidence>
<dbReference type="AlphaFoldDB" id="A0A1I0NEM0"/>
<dbReference type="RefSeq" id="WP_143065729.1">
    <property type="nucleotide sequence ID" value="NZ_FOIQ01000002.1"/>
</dbReference>
<accession>A0A1I0NEM0</accession>
<dbReference type="EMBL" id="FOIQ01000002">
    <property type="protein sequence ID" value="SEV99451.1"/>
    <property type="molecule type" value="Genomic_DNA"/>
</dbReference>
<gene>
    <name evidence="1" type="ORF">SAMN04487850_1164</name>
</gene>
<protein>
    <submittedName>
        <fullName evidence="1">Uncharacterized protein</fullName>
    </submittedName>
</protein>